<dbReference type="Pfam" id="PF00001">
    <property type="entry name" value="7tm_1"/>
    <property type="match status" value="1"/>
</dbReference>
<feature type="transmembrane region" description="Helical" evidence="6">
    <location>
        <begin position="319"/>
        <end position="341"/>
    </location>
</feature>
<dbReference type="Proteomes" id="UP001283361">
    <property type="component" value="Unassembled WGS sequence"/>
</dbReference>
<feature type="transmembrane region" description="Helical" evidence="6">
    <location>
        <begin position="77"/>
        <end position="96"/>
    </location>
</feature>
<dbReference type="PROSITE" id="PS50262">
    <property type="entry name" value="G_PROTEIN_RECEP_F1_2"/>
    <property type="match status" value="1"/>
</dbReference>
<keyword evidence="4 6" id="KW-0472">Membrane</keyword>
<evidence type="ECO:0000256" key="2">
    <source>
        <dbReference type="ARBA" id="ARBA00022692"/>
    </source>
</evidence>
<evidence type="ECO:0000256" key="1">
    <source>
        <dbReference type="ARBA" id="ARBA00004370"/>
    </source>
</evidence>
<organism evidence="8 9">
    <name type="scientific">Elysia crispata</name>
    <name type="common">lettuce slug</name>
    <dbReference type="NCBI Taxonomy" id="231223"/>
    <lineage>
        <taxon>Eukaryota</taxon>
        <taxon>Metazoa</taxon>
        <taxon>Spiralia</taxon>
        <taxon>Lophotrochozoa</taxon>
        <taxon>Mollusca</taxon>
        <taxon>Gastropoda</taxon>
        <taxon>Heterobranchia</taxon>
        <taxon>Euthyneura</taxon>
        <taxon>Panpulmonata</taxon>
        <taxon>Sacoglossa</taxon>
        <taxon>Placobranchoidea</taxon>
        <taxon>Plakobranchidae</taxon>
        <taxon>Elysia</taxon>
    </lineage>
</organism>
<protein>
    <recommendedName>
        <fullName evidence="7">G-protein coupled receptors family 1 profile domain-containing protein</fullName>
    </recommendedName>
</protein>
<feature type="domain" description="G-protein coupled receptors family 1 profile" evidence="7">
    <location>
        <begin position="56"/>
        <end position="342"/>
    </location>
</feature>
<sequence>MNSSRGFSTTLESARKPGVSPLVSPPQPIISDEFYKIFFICTMPCIQFFNVAGIITNIINIIVFVKLGRAESTNISFQALAICDLVLSVLSVWTFTSTSLRLYPVSLPFEPYSVTILTGSGLWNFVVRWGALLTAYISLERCLCILKPLKVKRILTPKVTTVAVLVMLVLTVGPAVYLHIKYKFVWKAVPPLNKTILVVIRIKTPEVLLLGAVVNAFAGLMQPIAAFVTVVVCTVYLGIYLGRASAWRRATTSAAANTVKAPGKGTQEETSTSQKEQRVIRMVISIAVVFIVCVTPSTVHIFIMGIFPQVSFDAQYANIFNTMFLLSCLGSSVNASVNIFIYHRMGSRYKTVFRQIFRIVDKDSTSN</sequence>
<feature type="compositionally biased region" description="Polar residues" evidence="5">
    <location>
        <begin position="1"/>
        <end position="12"/>
    </location>
</feature>
<evidence type="ECO:0000313" key="8">
    <source>
        <dbReference type="EMBL" id="KAK3782973.1"/>
    </source>
</evidence>
<feature type="transmembrane region" description="Helical" evidence="6">
    <location>
        <begin position="216"/>
        <end position="239"/>
    </location>
</feature>
<dbReference type="GO" id="GO:0004930">
    <property type="term" value="F:G protein-coupled receptor activity"/>
    <property type="evidence" value="ECO:0007669"/>
    <property type="project" value="InterPro"/>
</dbReference>
<keyword evidence="9" id="KW-1185">Reference proteome</keyword>
<name>A0AAE1A8M0_9GAST</name>
<keyword evidence="3 6" id="KW-1133">Transmembrane helix</keyword>
<dbReference type="EMBL" id="JAWDGP010002464">
    <property type="protein sequence ID" value="KAK3782973.1"/>
    <property type="molecule type" value="Genomic_DNA"/>
</dbReference>
<comment type="caution">
    <text evidence="8">The sequence shown here is derived from an EMBL/GenBank/DDBJ whole genome shotgun (WGS) entry which is preliminary data.</text>
</comment>
<evidence type="ECO:0000259" key="7">
    <source>
        <dbReference type="PROSITE" id="PS50262"/>
    </source>
</evidence>
<dbReference type="InterPro" id="IPR017452">
    <property type="entry name" value="GPCR_Rhodpsn_7TM"/>
</dbReference>
<evidence type="ECO:0000313" key="9">
    <source>
        <dbReference type="Proteomes" id="UP001283361"/>
    </source>
</evidence>
<dbReference type="GO" id="GO:0016020">
    <property type="term" value="C:membrane"/>
    <property type="evidence" value="ECO:0007669"/>
    <property type="project" value="UniProtKB-SubCell"/>
</dbReference>
<feature type="transmembrane region" description="Helical" evidence="6">
    <location>
        <begin position="116"/>
        <end position="139"/>
    </location>
</feature>
<feature type="transmembrane region" description="Helical" evidence="6">
    <location>
        <begin position="37"/>
        <end position="65"/>
    </location>
</feature>
<feature type="transmembrane region" description="Helical" evidence="6">
    <location>
        <begin position="283"/>
        <end position="307"/>
    </location>
</feature>
<proteinExistence type="predicted"/>
<dbReference type="InterPro" id="IPR052954">
    <property type="entry name" value="GPCR-Ligand_Int"/>
</dbReference>
<evidence type="ECO:0000256" key="5">
    <source>
        <dbReference type="SAM" id="MobiDB-lite"/>
    </source>
</evidence>
<accession>A0AAE1A8M0</accession>
<keyword evidence="2 6" id="KW-0812">Transmembrane</keyword>
<evidence type="ECO:0000256" key="3">
    <source>
        <dbReference type="ARBA" id="ARBA00022989"/>
    </source>
</evidence>
<evidence type="ECO:0000256" key="6">
    <source>
        <dbReference type="SAM" id="Phobius"/>
    </source>
</evidence>
<dbReference type="SUPFAM" id="SSF81321">
    <property type="entry name" value="Family A G protein-coupled receptor-like"/>
    <property type="match status" value="1"/>
</dbReference>
<dbReference type="InterPro" id="IPR000276">
    <property type="entry name" value="GPCR_Rhodpsn"/>
</dbReference>
<reference evidence="8" key="1">
    <citation type="journal article" date="2023" name="G3 (Bethesda)">
        <title>A reference genome for the long-term kleptoplast-retaining sea slug Elysia crispata morphotype clarki.</title>
        <authorList>
            <person name="Eastman K.E."/>
            <person name="Pendleton A.L."/>
            <person name="Shaikh M.A."/>
            <person name="Suttiyut T."/>
            <person name="Ogas R."/>
            <person name="Tomko P."/>
            <person name="Gavelis G."/>
            <person name="Widhalm J.R."/>
            <person name="Wisecaver J.H."/>
        </authorList>
    </citation>
    <scope>NUCLEOTIDE SEQUENCE</scope>
    <source>
        <strain evidence="8">ECLA1</strain>
    </source>
</reference>
<dbReference type="Gene3D" id="1.20.1070.10">
    <property type="entry name" value="Rhodopsin 7-helix transmembrane proteins"/>
    <property type="match status" value="1"/>
</dbReference>
<feature type="transmembrane region" description="Helical" evidence="6">
    <location>
        <begin position="159"/>
        <end position="180"/>
    </location>
</feature>
<evidence type="ECO:0000256" key="4">
    <source>
        <dbReference type="ARBA" id="ARBA00023136"/>
    </source>
</evidence>
<comment type="subcellular location">
    <subcellularLocation>
        <location evidence="1">Membrane</location>
    </subcellularLocation>
</comment>
<feature type="region of interest" description="Disordered" evidence="5">
    <location>
        <begin position="1"/>
        <end position="22"/>
    </location>
</feature>
<dbReference type="AlphaFoldDB" id="A0AAE1A8M0"/>
<dbReference type="PANTHER" id="PTHR46641">
    <property type="entry name" value="FMRFAMIDE RECEPTOR-RELATED"/>
    <property type="match status" value="1"/>
</dbReference>
<dbReference type="PANTHER" id="PTHR46641:SF2">
    <property type="entry name" value="FMRFAMIDE RECEPTOR"/>
    <property type="match status" value="1"/>
</dbReference>
<gene>
    <name evidence="8" type="ORF">RRG08_058032</name>
</gene>